<comment type="caution">
    <text evidence="1">The sequence shown here is derived from an EMBL/GenBank/DDBJ whole genome shotgun (WGS) entry which is preliminary data.</text>
</comment>
<dbReference type="Proteomes" id="UP000276133">
    <property type="component" value="Unassembled WGS sequence"/>
</dbReference>
<proteinExistence type="predicted"/>
<keyword evidence="2" id="KW-1185">Reference proteome</keyword>
<evidence type="ECO:0000313" key="1">
    <source>
        <dbReference type="EMBL" id="RNA32510.1"/>
    </source>
</evidence>
<reference evidence="1 2" key="1">
    <citation type="journal article" date="2018" name="Sci. Rep.">
        <title>Genomic signatures of local adaptation to the degree of environmental predictability in rotifers.</title>
        <authorList>
            <person name="Franch-Gras L."/>
            <person name="Hahn C."/>
            <person name="Garcia-Roger E.M."/>
            <person name="Carmona M.J."/>
            <person name="Serra M."/>
            <person name="Gomez A."/>
        </authorList>
    </citation>
    <scope>NUCLEOTIDE SEQUENCE [LARGE SCALE GENOMIC DNA]</scope>
    <source>
        <strain evidence="1">HYR1</strain>
    </source>
</reference>
<evidence type="ECO:0000313" key="2">
    <source>
        <dbReference type="Proteomes" id="UP000276133"/>
    </source>
</evidence>
<dbReference type="AlphaFoldDB" id="A0A3M7SAC6"/>
<dbReference type="EMBL" id="REGN01001790">
    <property type="protein sequence ID" value="RNA32510.1"/>
    <property type="molecule type" value="Genomic_DNA"/>
</dbReference>
<sequence length="67" mass="7751">MKYSARLVFRLMAIISFSMPLDSTFKLHTFIFSMKSLCLCKMSDINLRQFNDACSMAQSFLLLNSSR</sequence>
<name>A0A3M7SAC6_BRAPC</name>
<gene>
    <name evidence="1" type="ORF">BpHYR1_016071</name>
</gene>
<accession>A0A3M7SAC6</accession>
<protein>
    <submittedName>
        <fullName evidence="1">Uncharacterized protein</fullName>
    </submittedName>
</protein>
<organism evidence="1 2">
    <name type="scientific">Brachionus plicatilis</name>
    <name type="common">Marine rotifer</name>
    <name type="synonym">Brachionus muelleri</name>
    <dbReference type="NCBI Taxonomy" id="10195"/>
    <lineage>
        <taxon>Eukaryota</taxon>
        <taxon>Metazoa</taxon>
        <taxon>Spiralia</taxon>
        <taxon>Gnathifera</taxon>
        <taxon>Rotifera</taxon>
        <taxon>Eurotatoria</taxon>
        <taxon>Monogononta</taxon>
        <taxon>Pseudotrocha</taxon>
        <taxon>Ploima</taxon>
        <taxon>Brachionidae</taxon>
        <taxon>Brachionus</taxon>
    </lineage>
</organism>